<reference evidence="11" key="1">
    <citation type="submission" date="2015-06" db="EMBL/GenBank/DDBJ databases">
        <authorList>
            <person name="Nguyen H."/>
        </authorList>
    </citation>
    <scope>NUCLEOTIDE SEQUENCE</scope>
    <source>
        <strain evidence="11">DAOM 180753</strain>
    </source>
</reference>
<keyword evidence="7" id="KW-0560">Oxidoreductase</keyword>
<evidence type="ECO:0000259" key="10">
    <source>
        <dbReference type="Pfam" id="PF01494"/>
    </source>
</evidence>
<dbReference type="GO" id="GO:0004497">
    <property type="term" value="F:monooxygenase activity"/>
    <property type="evidence" value="ECO:0007669"/>
    <property type="project" value="InterPro"/>
</dbReference>
<feature type="domain" description="FAD-binding" evidence="10">
    <location>
        <begin position="11"/>
        <end position="374"/>
    </location>
</feature>
<keyword evidence="6 9" id="KW-1133">Transmembrane helix</keyword>
<reference evidence="11" key="2">
    <citation type="journal article" date="2016" name="Fungal Biol.">
        <title>Ochratoxin A production by Penicillium thymicola.</title>
        <authorList>
            <person name="Nguyen H.D.T."/>
            <person name="McMullin D.R."/>
            <person name="Ponomareva E."/>
            <person name="Riley R."/>
            <person name="Pomraning K.R."/>
            <person name="Baker S.E."/>
            <person name="Seifert K.A."/>
        </authorList>
    </citation>
    <scope>NUCLEOTIDE SEQUENCE</scope>
    <source>
        <strain evidence="11">DAOM 180753</strain>
    </source>
</reference>
<dbReference type="Proteomes" id="UP001227192">
    <property type="component" value="Unassembled WGS sequence"/>
</dbReference>
<evidence type="ECO:0000256" key="2">
    <source>
        <dbReference type="ARBA" id="ARBA00007992"/>
    </source>
</evidence>
<dbReference type="InterPro" id="IPR050562">
    <property type="entry name" value="FAD_mOase_fung"/>
</dbReference>
<dbReference type="Gene3D" id="3.50.50.60">
    <property type="entry name" value="FAD/NAD(P)-binding domain"/>
    <property type="match status" value="1"/>
</dbReference>
<dbReference type="PANTHER" id="PTHR47356:SF2">
    <property type="entry name" value="FAD-BINDING DOMAIN-CONTAINING PROTEIN-RELATED"/>
    <property type="match status" value="1"/>
</dbReference>
<evidence type="ECO:0000256" key="9">
    <source>
        <dbReference type="SAM" id="Phobius"/>
    </source>
</evidence>
<evidence type="ECO:0000313" key="12">
    <source>
        <dbReference type="Proteomes" id="UP001227192"/>
    </source>
</evidence>
<keyword evidence="12" id="KW-1185">Reference proteome</keyword>
<evidence type="ECO:0000256" key="5">
    <source>
        <dbReference type="ARBA" id="ARBA00022827"/>
    </source>
</evidence>
<comment type="similarity">
    <text evidence="2">Belongs to the paxM FAD-dependent monooxygenase family.</text>
</comment>
<evidence type="ECO:0000313" key="11">
    <source>
        <dbReference type="EMBL" id="KAJ9483595.1"/>
    </source>
</evidence>
<organism evidence="11 12">
    <name type="scientific">Penicillium thymicola</name>
    <dbReference type="NCBI Taxonomy" id="293382"/>
    <lineage>
        <taxon>Eukaryota</taxon>
        <taxon>Fungi</taxon>
        <taxon>Dikarya</taxon>
        <taxon>Ascomycota</taxon>
        <taxon>Pezizomycotina</taxon>
        <taxon>Eurotiomycetes</taxon>
        <taxon>Eurotiomycetidae</taxon>
        <taxon>Eurotiales</taxon>
        <taxon>Aspergillaceae</taxon>
        <taxon>Penicillium</taxon>
    </lineage>
</organism>
<evidence type="ECO:0000256" key="3">
    <source>
        <dbReference type="ARBA" id="ARBA00022630"/>
    </source>
</evidence>
<comment type="subcellular location">
    <subcellularLocation>
        <location evidence="1">Membrane</location>
    </subcellularLocation>
</comment>
<comment type="caution">
    <text evidence="11">The sequence shown here is derived from an EMBL/GenBank/DDBJ whole genome shotgun (WGS) entry which is preliminary data.</text>
</comment>
<evidence type="ECO:0000256" key="1">
    <source>
        <dbReference type="ARBA" id="ARBA00004370"/>
    </source>
</evidence>
<dbReference type="InterPro" id="IPR002938">
    <property type="entry name" value="FAD-bd"/>
</dbReference>
<proteinExistence type="inferred from homology"/>
<dbReference type="GO" id="GO:0071949">
    <property type="term" value="F:FAD binding"/>
    <property type="evidence" value="ECO:0007669"/>
    <property type="project" value="InterPro"/>
</dbReference>
<keyword evidence="5" id="KW-0274">FAD</keyword>
<dbReference type="GO" id="GO:0016020">
    <property type="term" value="C:membrane"/>
    <property type="evidence" value="ECO:0007669"/>
    <property type="project" value="UniProtKB-SubCell"/>
</dbReference>
<sequence>MSITSDRPFRIIIAGGGVAGLAMSHALVRAGIDHVVLEKGVVAPDWGASISLWGNGSRLLHQIGCLQALEAEALPLKMLHVRNPAGKAFNAEPFFDMMRERNGFDAITMERRNFLRIVHEQLPDKSHIVTGKRVVDVVDDEDGVIVKLDDGTTEEGDILIGCDGVHSTVRELMWRNANVSIPNYINTEEKRSLVTTYNSLVGVAKTVPGLGIRDMHWVCHPYLSFLILTQPDQTYFFVNWKLPQKMRWPSKAKWSKDEADRAAASVAELPISDSVVFGELWKHKIRAHLIGLEEGIFKHWHFGRLALVGDSVHKVTPNFALGANCVLDSSAALLNEVVSLVKSGPEGTRPSRSAISAMFERYQESRKPRMQRAFDVSHFLTRIQSCDGPLNRFIMRVIFPLTGQAVYADQLADLCAGAPKFNFLPMQYPNPSTVAWKDEIADQNEGSEKMQLLNKGGDKLQRYATMELVSLLFILVLFFTLFAPGRGDLTVSESSYLPGRNISAE</sequence>
<evidence type="ECO:0000256" key="7">
    <source>
        <dbReference type="ARBA" id="ARBA00023002"/>
    </source>
</evidence>
<dbReference type="InterPro" id="IPR036188">
    <property type="entry name" value="FAD/NAD-bd_sf"/>
</dbReference>
<dbReference type="AlphaFoldDB" id="A0AAI9TA70"/>
<accession>A0AAI9TA70</accession>
<evidence type="ECO:0000256" key="8">
    <source>
        <dbReference type="ARBA" id="ARBA00023136"/>
    </source>
</evidence>
<keyword evidence="8 9" id="KW-0472">Membrane</keyword>
<dbReference type="EMBL" id="LACB01000415">
    <property type="protein sequence ID" value="KAJ9483595.1"/>
    <property type="molecule type" value="Genomic_DNA"/>
</dbReference>
<feature type="transmembrane region" description="Helical" evidence="9">
    <location>
        <begin position="463"/>
        <end position="483"/>
    </location>
</feature>
<dbReference type="PRINTS" id="PR00420">
    <property type="entry name" value="RNGMNOXGNASE"/>
</dbReference>
<evidence type="ECO:0000256" key="4">
    <source>
        <dbReference type="ARBA" id="ARBA00022692"/>
    </source>
</evidence>
<keyword evidence="4 9" id="KW-0812">Transmembrane</keyword>
<gene>
    <name evidence="11" type="ORF">VN97_g9800</name>
</gene>
<dbReference type="PANTHER" id="PTHR47356">
    <property type="entry name" value="FAD-DEPENDENT MONOOXYGENASE ASQG-RELATED"/>
    <property type="match status" value="1"/>
</dbReference>
<keyword evidence="3" id="KW-0285">Flavoprotein</keyword>
<evidence type="ECO:0000256" key="6">
    <source>
        <dbReference type="ARBA" id="ARBA00022989"/>
    </source>
</evidence>
<dbReference type="Pfam" id="PF01494">
    <property type="entry name" value="FAD_binding_3"/>
    <property type="match status" value="1"/>
</dbReference>
<dbReference type="SUPFAM" id="SSF51905">
    <property type="entry name" value="FAD/NAD(P)-binding domain"/>
    <property type="match status" value="1"/>
</dbReference>
<name>A0AAI9TA70_PENTH</name>
<protein>
    <recommendedName>
        <fullName evidence="10">FAD-binding domain-containing protein</fullName>
    </recommendedName>
</protein>